<reference evidence="2" key="2">
    <citation type="journal article" date="2021" name="PeerJ">
        <title>Extensive microbial diversity within the chicken gut microbiome revealed by metagenomics and culture.</title>
        <authorList>
            <person name="Gilroy R."/>
            <person name="Ravi A."/>
            <person name="Getino M."/>
            <person name="Pursley I."/>
            <person name="Horton D.L."/>
            <person name="Alikhan N.F."/>
            <person name="Baker D."/>
            <person name="Gharbi K."/>
            <person name="Hall N."/>
            <person name="Watson M."/>
            <person name="Adriaenssens E.M."/>
            <person name="Foster-Nyarko E."/>
            <person name="Jarju S."/>
            <person name="Secka A."/>
            <person name="Antonio M."/>
            <person name="Oren A."/>
            <person name="Chaudhuri R.R."/>
            <person name="La Ragione R."/>
            <person name="Hildebrand F."/>
            <person name="Pallen M.J."/>
        </authorList>
    </citation>
    <scope>NUCLEOTIDE SEQUENCE</scope>
    <source>
        <strain evidence="2">ChiSxjej1B13-7958</strain>
    </source>
</reference>
<dbReference type="EMBL" id="DVGZ01000117">
    <property type="protein sequence ID" value="HIR48131.1"/>
    <property type="molecule type" value="Genomic_DNA"/>
</dbReference>
<feature type="transmembrane region" description="Helical" evidence="1">
    <location>
        <begin position="118"/>
        <end position="141"/>
    </location>
</feature>
<comment type="caution">
    <text evidence="2">The sequence shown here is derived from an EMBL/GenBank/DDBJ whole genome shotgun (WGS) entry which is preliminary data.</text>
</comment>
<feature type="transmembrane region" description="Helical" evidence="1">
    <location>
        <begin position="44"/>
        <end position="64"/>
    </location>
</feature>
<keyword evidence="1" id="KW-0472">Membrane</keyword>
<sequence length="216" mass="23698">MKGILYKDLLLAWKNMKYLLLAFAFFAITLVSQSSDTRAMMVGTYLCLVGVLTPLYTFSYDRTARWDVYARSLPLKRWQIVLSKYLLGVLFFACGLAIGGGLIAAVGIGSAPGQAGQLFASLAGMILVGLLLLSIELPVFYRFGPEKARLLIILVIFVLASLLGASISLRETEEIDLLLFLLSQSPALPFLFATCTVFIGIGSFFLSVRIYSKRGE</sequence>
<keyword evidence="1" id="KW-0812">Transmembrane</keyword>
<feature type="transmembrane region" description="Helical" evidence="1">
    <location>
        <begin position="187"/>
        <end position="211"/>
    </location>
</feature>
<feature type="transmembrane region" description="Helical" evidence="1">
    <location>
        <begin position="85"/>
        <end position="106"/>
    </location>
</feature>
<proteinExistence type="predicted"/>
<dbReference type="InterPro" id="IPR025699">
    <property type="entry name" value="ABC2_memb-like"/>
</dbReference>
<dbReference type="Proteomes" id="UP000824242">
    <property type="component" value="Unassembled WGS sequence"/>
</dbReference>
<accession>A0A9D1AP89</accession>
<name>A0A9D1AP89_9FIRM</name>
<protein>
    <submittedName>
        <fullName evidence="2">ABC-2 transporter permease</fullName>
    </submittedName>
</protein>
<evidence type="ECO:0000313" key="2">
    <source>
        <dbReference type="EMBL" id="HIR48131.1"/>
    </source>
</evidence>
<keyword evidence="1" id="KW-1133">Transmembrane helix</keyword>
<dbReference type="PANTHER" id="PTHR41309">
    <property type="entry name" value="MEMBRANE PROTEIN-RELATED"/>
    <property type="match status" value="1"/>
</dbReference>
<gene>
    <name evidence="2" type="ORF">IAB89_10850</name>
</gene>
<dbReference type="AlphaFoldDB" id="A0A9D1AP89"/>
<organism evidence="2 3">
    <name type="scientific">Candidatus Caccousia avicola</name>
    <dbReference type="NCBI Taxonomy" id="2840721"/>
    <lineage>
        <taxon>Bacteria</taxon>
        <taxon>Bacillati</taxon>
        <taxon>Bacillota</taxon>
        <taxon>Clostridia</taxon>
        <taxon>Eubacteriales</taxon>
        <taxon>Oscillospiraceae</taxon>
        <taxon>Oscillospiraceae incertae sedis</taxon>
        <taxon>Candidatus Caccousia</taxon>
    </lineage>
</organism>
<evidence type="ECO:0000313" key="3">
    <source>
        <dbReference type="Proteomes" id="UP000824242"/>
    </source>
</evidence>
<evidence type="ECO:0000256" key="1">
    <source>
        <dbReference type="SAM" id="Phobius"/>
    </source>
</evidence>
<dbReference type="PANTHER" id="PTHR41309:SF2">
    <property type="entry name" value="MEMBRANE PROTEIN"/>
    <property type="match status" value="1"/>
</dbReference>
<feature type="transmembrane region" description="Helical" evidence="1">
    <location>
        <begin position="148"/>
        <end position="167"/>
    </location>
</feature>
<reference evidence="2" key="1">
    <citation type="submission" date="2020-10" db="EMBL/GenBank/DDBJ databases">
        <authorList>
            <person name="Gilroy R."/>
        </authorList>
    </citation>
    <scope>NUCLEOTIDE SEQUENCE</scope>
    <source>
        <strain evidence="2">ChiSxjej1B13-7958</strain>
    </source>
</reference>
<dbReference type="Pfam" id="PF13346">
    <property type="entry name" value="ABC2_membrane_5"/>
    <property type="match status" value="1"/>
</dbReference>